<dbReference type="Proteomes" id="UP000437068">
    <property type="component" value="Unassembled WGS sequence"/>
</dbReference>
<proteinExistence type="predicted"/>
<dbReference type="Proteomes" id="UP000429523">
    <property type="component" value="Unassembled WGS sequence"/>
</dbReference>
<evidence type="ECO:0000313" key="13">
    <source>
        <dbReference type="Proteomes" id="UP000440732"/>
    </source>
</evidence>
<evidence type="ECO:0000313" key="14">
    <source>
        <dbReference type="Proteomes" id="UP000441208"/>
    </source>
</evidence>
<evidence type="ECO:0000313" key="12">
    <source>
        <dbReference type="Proteomes" id="UP000440367"/>
    </source>
</evidence>
<evidence type="ECO:0000313" key="3">
    <source>
        <dbReference type="EMBL" id="KAE9094685.1"/>
    </source>
</evidence>
<organism evidence="1 9">
    <name type="scientific">Phytophthora fragariae</name>
    <dbReference type="NCBI Taxonomy" id="53985"/>
    <lineage>
        <taxon>Eukaryota</taxon>
        <taxon>Sar</taxon>
        <taxon>Stramenopiles</taxon>
        <taxon>Oomycota</taxon>
        <taxon>Peronosporomycetes</taxon>
        <taxon>Peronosporales</taxon>
        <taxon>Peronosporaceae</taxon>
        <taxon>Phytophthora</taxon>
    </lineage>
</organism>
<evidence type="ECO:0000313" key="10">
    <source>
        <dbReference type="Proteomes" id="UP000433483"/>
    </source>
</evidence>
<dbReference type="Proteomes" id="UP000440732">
    <property type="component" value="Unassembled WGS sequence"/>
</dbReference>
<evidence type="ECO:0000313" key="9">
    <source>
        <dbReference type="Proteomes" id="UP000429523"/>
    </source>
</evidence>
<dbReference type="Proteomes" id="UP000433483">
    <property type="component" value="Unassembled WGS sequence"/>
</dbReference>
<evidence type="ECO:0000313" key="2">
    <source>
        <dbReference type="EMBL" id="KAE8994640.1"/>
    </source>
</evidence>
<reference evidence="9 10" key="1">
    <citation type="submission" date="2018-08" db="EMBL/GenBank/DDBJ databases">
        <title>Genomic investigation of the strawberry pathogen Phytophthora fragariae indicates pathogenicity is determined by transcriptional variation in three key races.</title>
        <authorList>
            <person name="Adams T.M."/>
            <person name="Armitage A.D."/>
            <person name="Sobczyk M.K."/>
            <person name="Bates H.J."/>
            <person name="Dunwell J.M."/>
            <person name="Nellist C.F."/>
            <person name="Harrison R.J."/>
        </authorList>
    </citation>
    <scope>NUCLEOTIDE SEQUENCE [LARGE SCALE GENOMIC DNA]</scope>
    <source>
        <strain evidence="7 11">A4</strain>
        <strain evidence="6 12">BC-1</strain>
        <strain evidence="5 10">NOV-27</strain>
        <strain evidence="4 13">NOV-5</strain>
        <strain evidence="3 14">NOV-71</strain>
        <strain evidence="8 16">NOV-77</strain>
        <strain evidence="1 9">NOV-9</strain>
        <strain evidence="2 15">SCRP245</strain>
    </source>
</reference>
<dbReference type="Proteomes" id="UP000441208">
    <property type="component" value="Unassembled WGS sequence"/>
</dbReference>
<dbReference type="Proteomes" id="UP000486351">
    <property type="component" value="Unassembled WGS sequence"/>
</dbReference>
<evidence type="ECO:0000313" key="5">
    <source>
        <dbReference type="EMBL" id="KAE9178282.1"/>
    </source>
</evidence>
<evidence type="ECO:0000313" key="1">
    <source>
        <dbReference type="EMBL" id="KAE8931292.1"/>
    </source>
</evidence>
<evidence type="ECO:0000313" key="16">
    <source>
        <dbReference type="Proteomes" id="UP000486351"/>
    </source>
</evidence>
<keyword evidence="10" id="KW-1185">Reference proteome</keyword>
<accession>A0A6A3ECE7</accession>
<dbReference type="EMBL" id="QXGF01001261">
    <property type="protein sequence ID" value="KAE8931292.1"/>
    <property type="molecule type" value="Genomic_DNA"/>
</dbReference>
<evidence type="ECO:0000313" key="11">
    <source>
        <dbReference type="Proteomes" id="UP000437068"/>
    </source>
</evidence>
<sequence length="50" mass="5604">MTQPRSASLFYHRRCVVVVACCCLRSCGIRSRCSLTVNLRNLILKAISTC</sequence>
<evidence type="ECO:0000313" key="4">
    <source>
        <dbReference type="EMBL" id="KAE9097230.1"/>
    </source>
</evidence>
<dbReference type="EMBL" id="QXGB01002407">
    <property type="protein sequence ID" value="KAE9178282.1"/>
    <property type="molecule type" value="Genomic_DNA"/>
</dbReference>
<evidence type="ECO:0000313" key="7">
    <source>
        <dbReference type="EMBL" id="KAE9282768.1"/>
    </source>
</evidence>
<gene>
    <name evidence="7" type="ORF">PF001_g23150</name>
    <name evidence="6" type="ORF">PF002_g18799</name>
    <name evidence="5" type="ORF">PF005_g24143</name>
    <name evidence="4" type="ORF">PF006_g23619</name>
    <name evidence="3" type="ORF">PF007_g17675</name>
    <name evidence="8" type="ORF">PF008_g17018</name>
    <name evidence="1" type="ORF">PF009_g18647</name>
    <name evidence="2" type="ORF">PF011_g16653</name>
</gene>
<evidence type="ECO:0000313" key="6">
    <source>
        <dbReference type="EMBL" id="KAE9210525.1"/>
    </source>
</evidence>
<evidence type="ECO:0000313" key="15">
    <source>
        <dbReference type="Proteomes" id="UP000460718"/>
    </source>
</evidence>
<dbReference type="AlphaFoldDB" id="A0A6A3ECE7"/>
<evidence type="ECO:0000313" key="8">
    <source>
        <dbReference type="EMBL" id="KAE9324851.1"/>
    </source>
</evidence>
<dbReference type="Proteomes" id="UP000440367">
    <property type="component" value="Unassembled WGS sequence"/>
</dbReference>
<dbReference type="EMBL" id="QXFZ01001211">
    <property type="protein sequence ID" value="KAE9094685.1"/>
    <property type="molecule type" value="Genomic_DNA"/>
</dbReference>
<dbReference type="EMBL" id="QXFY01001201">
    <property type="protein sequence ID" value="KAE9324851.1"/>
    <property type="molecule type" value="Genomic_DNA"/>
</dbReference>
<dbReference type="EMBL" id="QXGA01002469">
    <property type="protein sequence ID" value="KAE9097230.1"/>
    <property type="molecule type" value="Genomic_DNA"/>
</dbReference>
<dbReference type="EMBL" id="QXFW01001206">
    <property type="protein sequence ID" value="KAE8994640.1"/>
    <property type="molecule type" value="Genomic_DNA"/>
</dbReference>
<dbReference type="EMBL" id="QXGE01002337">
    <property type="protein sequence ID" value="KAE9282768.1"/>
    <property type="molecule type" value="Genomic_DNA"/>
</dbReference>
<dbReference type="Proteomes" id="UP000460718">
    <property type="component" value="Unassembled WGS sequence"/>
</dbReference>
<name>A0A6A3ECE7_9STRA</name>
<protein>
    <submittedName>
        <fullName evidence="1">Uncharacterized protein</fullName>
    </submittedName>
</protein>
<comment type="caution">
    <text evidence="1">The sequence shown here is derived from an EMBL/GenBank/DDBJ whole genome shotgun (WGS) entry which is preliminary data.</text>
</comment>
<dbReference type="EMBL" id="QXGD01001257">
    <property type="protein sequence ID" value="KAE9210525.1"/>
    <property type="molecule type" value="Genomic_DNA"/>
</dbReference>